<feature type="coiled-coil region" evidence="1">
    <location>
        <begin position="24"/>
        <end position="74"/>
    </location>
</feature>
<dbReference type="InterPro" id="IPR000237">
    <property type="entry name" value="GRIP_dom"/>
</dbReference>
<evidence type="ECO:0000259" key="3">
    <source>
        <dbReference type="PROSITE" id="PS50913"/>
    </source>
</evidence>
<name>A0A7R9U638_9STRA</name>
<dbReference type="PROSITE" id="PS50913">
    <property type="entry name" value="GRIP"/>
    <property type="match status" value="1"/>
</dbReference>
<dbReference type="AlphaFoldDB" id="A0A7R9U638"/>
<evidence type="ECO:0000313" key="4">
    <source>
        <dbReference type="EMBL" id="CAD8255777.1"/>
    </source>
</evidence>
<feature type="compositionally biased region" description="Basic residues" evidence="2">
    <location>
        <begin position="144"/>
        <end position="154"/>
    </location>
</feature>
<evidence type="ECO:0000256" key="2">
    <source>
        <dbReference type="SAM" id="MobiDB-lite"/>
    </source>
</evidence>
<feature type="domain" description="GRIP" evidence="3">
    <location>
        <begin position="78"/>
        <end position="129"/>
    </location>
</feature>
<accession>A0A7R9U638</accession>
<organism evidence="4">
    <name type="scientific">Pinguiococcus pyrenoidosus</name>
    <dbReference type="NCBI Taxonomy" id="172671"/>
    <lineage>
        <taxon>Eukaryota</taxon>
        <taxon>Sar</taxon>
        <taxon>Stramenopiles</taxon>
        <taxon>Ochrophyta</taxon>
        <taxon>Pinguiophyceae</taxon>
        <taxon>Pinguiochrysidales</taxon>
        <taxon>Pinguiochrysidaceae</taxon>
        <taxon>Pinguiococcus</taxon>
    </lineage>
</organism>
<dbReference type="SMART" id="SM00755">
    <property type="entry name" value="Grip"/>
    <property type="match status" value="1"/>
</dbReference>
<dbReference type="Pfam" id="PF01465">
    <property type="entry name" value="GRIP"/>
    <property type="match status" value="1"/>
</dbReference>
<evidence type="ECO:0000256" key="1">
    <source>
        <dbReference type="SAM" id="Coils"/>
    </source>
</evidence>
<keyword evidence="1" id="KW-0175">Coiled coil</keyword>
<reference evidence="4" key="1">
    <citation type="submission" date="2021-01" db="EMBL/GenBank/DDBJ databases">
        <authorList>
            <person name="Corre E."/>
            <person name="Pelletier E."/>
            <person name="Niang G."/>
            <person name="Scheremetjew M."/>
            <person name="Finn R."/>
            <person name="Kale V."/>
            <person name="Holt S."/>
            <person name="Cochrane G."/>
            <person name="Meng A."/>
            <person name="Brown T."/>
            <person name="Cohen L."/>
        </authorList>
    </citation>
    <scope>NUCLEOTIDE SEQUENCE</scope>
    <source>
        <strain evidence="4">CCMP2078</strain>
    </source>
</reference>
<dbReference type="Gene3D" id="1.10.220.60">
    <property type="entry name" value="GRIP domain"/>
    <property type="match status" value="1"/>
</dbReference>
<dbReference type="EMBL" id="HBEA01006850">
    <property type="protein sequence ID" value="CAD8255777.1"/>
    <property type="molecule type" value="Transcribed_RNA"/>
</dbReference>
<feature type="region of interest" description="Disordered" evidence="2">
    <location>
        <begin position="134"/>
        <end position="154"/>
    </location>
</feature>
<gene>
    <name evidence="4" type="ORF">PPYR1160_LOCUS5269</name>
</gene>
<sequence>MKETLEHGSPENRQVMEIARAQANRDAEAQREAENRDIALARLQAVVEAKDLELANLTNKMLALRRDIETIQTRQHREVSGGVNAEYLKNVLVEYLSFPAGSSERKVLFPVLAMLLQFDQSDLHRISEGSASVAPRQVKDISHNARRRSTAQIG</sequence>
<protein>
    <recommendedName>
        <fullName evidence="3">GRIP domain-containing protein</fullName>
    </recommendedName>
</protein>
<proteinExistence type="predicted"/>